<dbReference type="EMBL" id="FLRH01000003">
    <property type="protein sequence ID" value="SBT67256.1"/>
    <property type="molecule type" value="Genomic_DNA"/>
</dbReference>
<gene>
    <name evidence="9" type="ORF">GA0070622_4310</name>
</gene>
<dbReference type="OrthoDB" id="3207485at2"/>
<feature type="transmembrane region" description="Helical" evidence="7">
    <location>
        <begin position="295"/>
        <end position="316"/>
    </location>
</feature>
<feature type="transmembrane region" description="Helical" evidence="7">
    <location>
        <begin position="411"/>
        <end position="438"/>
    </location>
</feature>
<dbReference type="Proteomes" id="UP000199558">
    <property type="component" value="Unassembled WGS sequence"/>
</dbReference>
<keyword evidence="2" id="KW-1003">Cell membrane</keyword>
<dbReference type="AlphaFoldDB" id="A0A1A9BDT8"/>
<feature type="transmembrane region" description="Helical" evidence="7">
    <location>
        <begin position="677"/>
        <end position="700"/>
    </location>
</feature>
<accession>A0A1A9BDT8</accession>
<dbReference type="GO" id="GO:0005886">
    <property type="term" value="C:plasma membrane"/>
    <property type="evidence" value="ECO:0007669"/>
    <property type="project" value="UniProtKB-SubCell"/>
</dbReference>
<evidence type="ECO:0000259" key="8">
    <source>
        <dbReference type="Pfam" id="PF02687"/>
    </source>
</evidence>
<keyword evidence="3 7" id="KW-0812">Transmembrane</keyword>
<dbReference type="GO" id="GO:0022857">
    <property type="term" value="F:transmembrane transporter activity"/>
    <property type="evidence" value="ECO:0007669"/>
    <property type="project" value="TreeGrafter"/>
</dbReference>
<evidence type="ECO:0000256" key="3">
    <source>
        <dbReference type="ARBA" id="ARBA00022692"/>
    </source>
</evidence>
<protein>
    <submittedName>
        <fullName evidence="9">Putative ABC transport system permease protein</fullName>
    </submittedName>
</protein>
<keyword evidence="4 7" id="KW-1133">Transmembrane helix</keyword>
<feature type="domain" description="ABC3 transporter permease C-terminal" evidence="8">
    <location>
        <begin position="636"/>
        <end position="750"/>
    </location>
</feature>
<keyword evidence="5 7" id="KW-0472">Membrane</keyword>
<feature type="domain" description="ABC3 transporter permease C-terminal" evidence="8">
    <location>
        <begin position="250"/>
        <end position="365"/>
    </location>
</feature>
<feature type="transmembrane region" description="Helical" evidence="7">
    <location>
        <begin position="21"/>
        <end position="42"/>
    </location>
</feature>
<evidence type="ECO:0000256" key="7">
    <source>
        <dbReference type="SAM" id="Phobius"/>
    </source>
</evidence>
<dbReference type="InterPro" id="IPR003838">
    <property type="entry name" value="ABC3_permease_C"/>
</dbReference>
<proteinExistence type="inferred from homology"/>
<dbReference type="PANTHER" id="PTHR30572">
    <property type="entry name" value="MEMBRANE COMPONENT OF TRANSPORTER-RELATED"/>
    <property type="match status" value="1"/>
</dbReference>
<dbReference type="STRING" id="946078.GA0070622_4310"/>
<evidence type="ECO:0000256" key="6">
    <source>
        <dbReference type="ARBA" id="ARBA00038076"/>
    </source>
</evidence>
<organism evidence="9 10">
    <name type="scientific">Micromonospora sediminicola</name>
    <dbReference type="NCBI Taxonomy" id="946078"/>
    <lineage>
        <taxon>Bacteria</taxon>
        <taxon>Bacillati</taxon>
        <taxon>Actinomycetota</taxon>
        <taxon>Actinomycetes</taxon>
        <taxon>Micromonosporales</taxon>
        <taxon>Micromonosporaceae</taxon>
        <taxon>Micromonospora</taxon>
    </lineage>
</organism>
<reference evidence="10" key="1">
    <citation type="submission" date="2016-06" db="EMBL/GenBank/DDBJ databases">
        <authorList>
            <person name="Varghese N."/>
            <person name="Submissions Spin"/>
        </authorList>
    </citation>
    <scope>NUCLEOTIDE SEQUENCE [LARGE SCALE GENOMIC DNA]</scope>
    <source>
        <strain evidence="10">DSM 45794</strain>
    </source>
</reference>
<dbReference type="RefSeq" id="WP_091576617.1">
    <property type="nucleotide sequence ID" value="NZ_FLRH01000003.1"/>
</dbReference>
<dbReference type="PANTHER" id="PTHR30572:SF4">
    <property type="entry name" value="ABC TRANSPORTER PERMEASE YTRF"/>
    <property type="match status" value="1"/>
</dbReference>
<comment type="subcellular location">
    <subcellularLocation>
        <location evidence="1">Cell membrane</location>
        <topology evidence="1">Multi-pass membrane protein</topology>
    </subcellularLocation>
</comment>
<feature type="transmembrane region" description="Helical" evidence="7">
    <location>
        <begin position="244"/>
        <end position="274"/>
    </location>
</feature>
<keyword evidence="10" id="KW-1185">Reference proteome</keyword>
<dbReference type="Pfam" id="PF02687">
    <property type="entry name" value="FtsX"/>
    <property type="match status" value="2"/>
</dbReference>
<comment type="similarity">
    <text evidence="6">Belongs to the ABC-4 integral membrane protein family.</text>
</comment>
<evidence type="ECO:0000313" key="10">
    <source>
        <dbReference type="Proteomes" id="UP000199558"/>
    </source>
</evidence>
<feature type="transmembrane region" description="Helical" evidence="7">
    <location>
        <begin position="725"/>
        <end position="748"/>
    </location>
</feature>
<evidence type="ECO:0000256" key="2">
    <source>
        <dbReference type="ARBA" id="ARBA00022475"/>
    </source>
</evidence>
<evidence type="ECO:0000256" key="4">
    <source>
        <dbReference type="ARBA" id="ARBA00022989"/>
    </source>
</evidence>
<name>A0A1A9BDT8_9ACTN</name>
<evidence type="ECO:0000256" key="5">
    <source>
        <dbReference type="ARBA" id="ARBA00023136"/>
    </source>
</evidence>
<evidence type="ECO:0000313" key="9">
    <source>
        <dbReference type="EMBL" id="SBT67256.1"/>
    </source>
</evidence>
<sequence>MTGLGRVVRSGLRRRRVQTAVIGLVTAAAVTATVLGAGLLVASTAPFDDAFATQRGAHLTVRTNPGAVTKTQLAASASAPGVVAAAGPYRVLVVTFTDRGGIGLPPLTVVARADPAGPVDRVELADGRWPARPDEIVLAGGAVRLPPGSRLATPDGADFTVVGTARSVSDTAGAWVLPSAVGVLDGPGTAGGYQMLYRFTDARTAAEVGTGRDAVVATLPSDAVAGARSWLDVRQQAVEDAAVFVPFLVAFALLGIVMATLVVGTVVAGTVGAATRRIGILKALGCTPAGVVRAYVAQALVPATVGAVAGTVTGNLIALPVLAETEQLYGSADATIAWWVTALAAAGVLTVVAVTAWAGALRAGRLRTVDAIAVGRASGPARGRWASRVAARLPVARPVGLGLARPFTRPVATVAILLAVATGTAAVTFATGLGASLLRIQTALDQNVADVTVGGDRAAGPGAPLTADPAAVLAAIDAQRGTRARYGLVQTPGTVVGVSEPVSVTAITGDATWDGFEMVSGRWFTAPGEAVAGGPLLRATGARIGDTVTVHVDGAPARLRIVGEVFESTMAVIADTAAIAGRKPAEYRIALTPGADAGDYAQRLTGALAAQALTAQPTGPETDPLLVVVEGLTATLTLLLLAVAALGVLNMLVLDLRDRVHDLGVHKALGMTPGQTIAMVVASVAGVGLLGGLLGVPAGMAMQRLVVPAMAASGGLRLPETLLDVYGPVLLTALALGGPVTALLGALLPAGWAARTRTATALRSE</sequence>
<dbReference type="InterPro" id="IPR050250">
    <property type="entry name" value="Macrolide_Exporter_MacB"/>
</dbReference>
<evidence type="ECO:0000256" key="1">
    <source>
        <dbReference type="ARBA" id="ARBA00004651"/>
    </source>
</evidence>
<feature type="transmembrane region" description="Helical" evidence="7">
    <location>
        <begin position="636"/>
        <end position="656"/>
    </location>
</feature>
<feature type="transmembrane region" description="Helical" evidence="7">
    <location>
        <begin position="336"/>
        <end position="358"/>
    </location>
</feature>